<accession>A0A8X6Y4X1</accession>
<protein>
    <recommendedName>
        <fullName evidence="4">Secreted protein</fullName>
    </recommendedName>
</protein>
<gene>
    <name evidence="2" type="ORF">TNIN_479851</name>
</gene>
<evidence type="ECO:0008006" key="4">
    <source>
        <dbReference type="Google" id="ProtNLM"/>
    </source>
</evidence>
<name>A0A8X6Y4X1_9ARAC</name>
<keyword evidence="1" id="KW-0732">Signal</keyword>
<dbReference type="AlphaFoldDB" id="A0A8X6Y4X1"/>
<organism evidence="2 3">
    <name type="scientific">Trichonephila inaurata madagascariensis</name>
    <dbReference type="NCBI Taxonomy" id="2747483"/>
    <lineage>
        <taxon>Eukaryota</taxon>
        <taxon>Metazoa</taxon>
        <taxon>Ecdysozoa</taxon>
        <taxon>Arthropoda</taxon>
        <taxon>Chelicerata</taxon>
        <taxon>Arachnida</taxon>
        <taxon>Araneae</taxon>
        <taxon>Araneomorphae</taxon>
        <taxon>Entelegynae</taxon>
        <taxon>Araneoidea</taxon>
        <taxon>Nephilidae</taxon>
        <taxon>Trichonephila</taxon>
        <taxon>Trichonephila inaurata</taxon>
    </lineage>
</organism>
<keyword evidence="3" id="KW-1185">Reference proteome</keyword>
<dbReference type="Proteomes" id="UP000886998">
    <property type="component" value="Unassembled WGS sequence"/>
</dbReference>
<dbReference type="EMBL" id="BMAV01014552">
    <property type="protein sequence ID" value="GFY62999.1"/>
    <property type="molecule type" value="Genomic_DNA"/>
</dbReference>
<sequence>MSSTFPTFASVMAVLVHPALGHVLHLLVSITEWATPSPHHFLRHHTPWPIDFARGGYEFLFTQYSTCPFTSADNRSHFTSL</sequence>
<evidence type="ECO:0000256" key="1">
    <source>
        <dbReference type="SAM" id="SignalP"/>
    </source>
</evidence>
<evidence type="ECO:0000313" key="2">
    <source>
        <dbReference type="EMBL" id="GFY62999.1"/>
    </source>
</evidence>
<evidence type="ECO:0000313" key="3">
    <source>
        <dbReference type="Proteomes" id="UP000886998"/>
    </source>
</evidence>
<comment type="caution">
    <text evidence="2">The sequence shown here is derived from an EMBL/GenBank/DDBJ whole genome shotgun (WGS) entry which is preliminary data.</text>
</comment>
<reference evidence="2" key="1">
    <citation type="submission" date="2020-08" db="EMBL/GenBank/DDBJ databases">
        <title>Multicomponent nature underlies the extraordinary mechanical properties of spider dragline silk.</title>
        <authorList>
            <person name="Kono N."/>
            <person name="Nakamura H."/>
            <person name="Mori M."/>
            <person name="Yoshida Y."/>
            <person name="Ohtoshi R."/>
            <person name="Malay A.D."/>
            <person name="Moran D.A.P."/>
            <person name="Tomita M."/>
            <person name="Numata K."/>
            <person name="Arakawa K."/>
        </authorList>
    </citation>
    <scope>NUCLEOTIDE SEQUENCE</scope>
</reference>
<feature type="chain" id="PRO_5036483299" description="Secreted protein" evidence="1">
    <location>
        <begin position="22"/>
        <end position="81"/>
    </location>
</feature>
<feature type="signal peptide" evidence="1">
    <location>
        <begin position="1"/>
        <end position="21"/>
    </location>
</feature>
<proteinExistence type="predicted"/>